<gene>
    <name evidence="1" type="primary">2</name>
    <name evidence="1" type="ORF">SEA_BONAEVITAE_2</name>
</gene>
<proteinExistence type="predicted"/>
<evidence type="ECO:0000313" key="2">
    <source>
        <dbReference type="Proteomes" id="UP000244331"/>
    </source>
</evidence>
<keyword evidence="2" id="KW-1185">Reference proteome</keyword>
<dbReference type="KEGG" id="vg:62648712"/>
<dbReference type="GeneID" id="62648712"/>
<dbReference type="RefSeq" id="YP_009996788.1">
    <property type="nucleotide sequence ID" value="NC_052940.1"/>
</dbReference>
<sequence length="130" mass="13941">MTRQTTAEAFAQLQLALDQLGRQLQLVAAEWLRSIERAADAGRQLLRAGLRAGEILRRRHDLSCAGALPDAQQLPAGYADATSWLPAPSRFDAAMAAITAAGPELLPWQRDLLAAAARGDLAAPARMDMP</sequence>
<accession>A0A2R3ZZP5</accession>
<name>A0A2R3ZZP5_9CAUD</name>
<protein>
    <submittedName>
        <fullName evidence="1">Uncharacterized protein</fullName>
    </submittedName>
</protein>
<evidence type="ECO:0000313" key="1">
    <source>
        <dbReference type="EMBL" id="AVR56152.1"/>
    </source>
</evidence>
<organism evidence="1 2">
    <name type="scientific">Microbacterium phage BonaeVitae</name>
    <dbReference type="NCBI Taxonomy" id="2126925"/>
    <lineage>
        <taxon>Viruses</taxon>
        <taxon>Duplodnaviria</taxon>
        <taxon>Heunggongvirae</taxon>
        <taxon>Uroviricota</taxon>
        <taxon>Caudoviricetes</taxon>
        <taxon>Orlajensenviridae</taxon>
        <taxon>Pelczarvirinae</taxon>
        <taxon>Bonaevitaevirus</taxon>
        <taxon>Bonaevitaevirus bonaevitae</taxon>
    </lineage>
</organism>
<dbReference type="Proteomes" id="UP000244331">
    <property type="component" value="Segment"/>
</dbReference>
<dbReference type="EMBL" id="MH045556">
    <property type="protein sequence ID" value="AVR56152.1"/>
    <property type="molecule type" value="Genomic_DNA"/>
</dbReference>
<reference evidence="1 2" key="1">
    <citation type="submission" date="2018-03" db="EMBL/GenBank/DDBJ databases">
        <authorList>
            <person name="Stanton A.-C.J."/>
            <person name="Heskett L."/>
            <person name="Lambert A."/>
            <person name="Linder D."/>
            <person name="Novinski D."/>
            <person name="Bricker J."/>
            <person name="Garlena R.A."/>
            <person name="Russell D.A."/>
            <person name="Pope W.H."/>
            <person name="Jacobs-Sera D."/>
            <person name="Hatfull G.F."/>
        </authorList>
    </citation>
    <scope>NUCLEOTIDE SEQUENCE [LARGE SCALE GENOMIC DNA]</scope>
</reference>